<gene>
    <name evidence="1" type="ORF">DDV96_09700</name>
</gene>
<dbReference type="Proteomes" id="UP000245962">
    <property type="component" value="Unassembled WGS sequence"/>
</dbReference>
<organism evidence="1 2">
    <name type="scientific">Marixanthomonas spongiae</name>
    <dbReference type="NCBI Taxonomy" id="2174845"/>
    <lineage>
        <taxon>Bacteria</taxon>
        <taxon>Pseudomonadati</taxon>
        <taxon>Bacteroidota</taxon>
        <taxon>Flavobacteriia</taxon>
        <taxon>Flavobacteriales</taxon>
        <taxon>Flavobacteriaceae</taxon>
        <taxon>Marixanthomonas</taxon>
    </lineage>
</organism>
<sequence length="300" mass="34519">MISTIKKNTIQLVCLALFLLFGACKDGKTDEEQRTISITQQKDLSGTYILQIEQKKGTGSEFITSHNPSVINQEIEIELLKNKNNTYNVELKQFSIAAPTAIYDVVYNTFLDTTYVEGKSFSATFEKEKQEKIDTLFSTYKKLQGHNFLYERTGEGNFIYTSGKVDWAAYDNDLRLREDPQAEFKKYIIPDYLTMLLNESFNYTEGKYILNEGLETFHKGGEAKLRIDKGEFPDEYVIFNNKHEKSLQTTVRNYFKGTEGKWSKSEIINTRITPHKINGINTIITTITTIEKVNIQTLQP</sequence>
<proteinExistence type="predicted"/>
<dbReference type="PROSITE" id="PS51257">
    <property type="entry name" value="PROKAR_LIPOPROTEIN"/>
    <property type="match status" value="1"/>
</dbReference>
<keyword evidence="2" id="KW-1185">Reference proteome</keyword>
<evidence type="ECO:0000313" key="2">
    <source>
        <dbReference type="Proteomes" id="UP000245962"/>
    </source>
</evidence>
<evidence type="ECO:0008006" key="3">
    <source>
        <dbReference type="Google" id="ProtNLM"/>
    </source>
</evidence>
<comment type="caution">
    <text evidence="1">The sequence shown here is derived from an EMBL/GenBank/DDBJ whole genome shotgun (WGS) entry which is preliminary data.</text>
</comment>
<evidence type="ECO:0000313" key="1">
    <source>
        <dbReference type="EMBL" id="PVW14779.1"/>
    </source>
</evidence>
<protein>
    <recommendedName>
        <fullName evidence="3">Lipoprotein</fullName>
    </recommendedName>
</protein>
<name>A0A2U0I103_9FLAO</name>
<dbReference type="EMBL" id="QEHR01000005">
    <property type="protein sequence ID" value="PVW14779.1"/>
    <property type="molecule type" value="Genomic_DNA"/>
</dbReference>
<dbReference type="RefSeq" id="WP_116694556.1">
    <property type="nucleotide sequence ID" value="NZ_QEHR01000005.1"/>
</dbReference>
<dbReference type="OrthoDB" id="1109163at2"/>
<dbReference type="AlphaFoldDB" id="A0A2U0I103"/>
<accession>A0A2U0I103</accession>
<reference evidence="1 2" key="1">
    <citation type="submission" date="2018-04" db="EMBL/GenBank/DDBJ databases">
        <title>Marixanthomonas spongiae HN-E44 sp. nov., isolated from a marine sponge.</title>
        <authorList>
            <person name="Luo L."/>
            <person name="Zhuang L."/>
        </authorList>
    </citation>
    <scope>NUCLEOTIDE SEQUENCE [LARGE SCALE GENOMIC DNA]</scope>
    <source>
        <strain evidence="1 2">HN-E44</strain>
    </source>
</reference>